<keyword evidence="7" id="KW-0276">Fatty acid metabolism</keyword>
<feature type="domain" description="Ketosynthase family 3 (KS3)" evidence="14">
    <location>
        <begin position="5"/>
        <end position="411"/>
    </location>
</feature>
<dbReference type="RefSeq" id="WP_045095555.1">
    <property type="nucleotide sequence ID" value="NZ_LN614827.1"/>
</dbReference>
<keyword evidence="16" id="KW-1185">Reference proteome</keyword>
<dbReference type="OrthoDB" id="9808669at2"/>
<comment type="similarity">
    <text evidence="2 11 13">Belongs to the thiolase-like superfamily. Beta-ketoacyl-ACP synthases family.</text>
</comment>
<evidence type="ECO:0000256" key="11">
    <source>
        <dbReference type="PIRNR" id="PIRNR000447"/>
    </source>
</evidence>
<sequence>MNFSKKRVVITGIGAITPIGVTLDEIEKSLRESTSGVKLITHFDTEKLPVKFAGEATQFKPELFLDPKEIRRNDRFIHMCLAATDLAVNDSGISLELLRDAGVAIGVGLGGLYTIEEATLAMESSGAKRVSPFLIPSILANLASGQVSIRYGTKGANYAISSACASGSQAIGQAFREIQSGRREIWIAGGAEAPITPLSISGFSAARALSRRNEEPALASRPFDQERDGFVLGEGAATFILESLDSAMKRNAKIYAEIIGFGLASDGYHITEPEPHGEGAYLAMKEAIGDAAINVSQIDYVNAHATSTMLGDKVEALAMERIFEEQMPETRVSSTKSLTGHACGAAGAIETAFCSLMLVKEFLPPAFNLDNISPEFLFRSPSKAEANFRSNIIMNNSFGFGGINTSMLLKRMGA</sequence>
<dbReference type="GO" id="GO:0006633">
    <property type="term" value="P:fatty acid biosynthetic process"/>
    <property type="evidence" value="ECO:0007669"/>
    <property type="project" value="UniProtKB-UniRule"/>
</dbReference>
<keyword evidence="9 11" id="KW-0275">Fatty acid biosynthesis</keyword>
<dbReference type="EC" id="2.3.1.179" evidence="3 11"/>
<comment type="pathway">
    <text evidence="1 11">Lipid metabolism; fatty acid biosynthesis.</text>
</comment>
<dbReference type="InterPro" id="IPR000794">
    <property type="entry name" value="Beta-ketoacyl_synthase"/>
</dbReference>
<dbReference type="InterPro" id="IPR014030">
    <property type="entry name" value="Ketoacyl_synth_N"/>
</dbReference>
<evidence type="ECO:0000259" key="14">
    <source>
        <dbReference type="PROSITE" id="PS52004"/>
    </source>
</evidence>
<dbReference type="Pfam" id="PF00109">
    <property type="entry name" value="ketoacyl-synt"/>
    <property type="match status" value="1"/>
</dbReference>
<dbReference type="InterPro" id="IPR014031">
    <property type="entry name" value="Ketoacyl_synth_C"/>
</dbReference>
<dbReference type="SUPFAM" id="SSF53901">
    <property type="entry name" value="Thiolase-like"/>
    <property type="match status" value="2"/>
</dbReference>
<dbReference type="PANTHER" id="PTHR11712:SF336">
    <property type="entry name" value="3-OXOACYL-[ACYL-CARRIER-PROTEIN] SYNTHASE, MITOCHONDRIAL"/>
    <property type="match status" value="1"/>
</dbReference>
<dbReference type="GO" id="GO:0004315">
    <property type="term" value="F:3-oxoacyl-[acyl-carrier-protein] synthase activity"/>
    <property type="evidence" value="ECO:0007669"/>
    <property type="project" value="UniProtKB-UniRule"/>
</dbReference>
<evidence type="ECO:0000256" key="8">
    <source>
        <dbReference type="ARBA" id="ARBA00023098"/>
    </source>
</evidence>
<comment type="catalytic activity">
    <reaction evidence="11">
        <text>a fatty acyl-[ACP] + malonyl-[ACP] + H(+) = a 3-oxoacyl-[ACP] + holo-[ACP] + CO2</text>
        <dbReference type="Rhea" id="RHEA:22836"/>
        <dbReference type="Rhea" id="RHEA-COMP:9623"/>
        <dbReference type="Rhea" id="RHEA-COMP:9685"/>
        <dbReference type="Rhea" id="RHEA-COMP:9916"/>
        <dbReference type="Rhea" id="RHEA-COMP:14125"/>
        <dbReference type="ChEBI" id="CHEBI:15378"/>
        <dbReference type="ChEBI" id="CHEBI:16526"/>
        <dbReference type="ChEBI" id="CHEBI:64479"/>
        <dbReference type="ChEBI" id="CHEBI:78449"/>
        <dbReference type="ChEBI" id="CHEBI:78776"/>
        <dbReference type="ChEBI" id="CHEBI:138651"/>
    </reaction>
</comment>
<dbReference type="InterPro" id="IPR020615">
    <property type="entry name" value="Thiolase_acyl_enz_int_AS"/>
</dbReference>
<dbReference type="SMART" id="SM00825">
    <property type="entry name" value="PKS_KS"/>
    <property type="match status" value="1"/>
</dbReference>
<dbReference type="EMBL" id="LN614827">
    <property type="protein sequence ID" value="CEG56983.1"/>
    <property type="molecule type" value="Genomic_DNA"/>
</dbReference>
<dbReference type="Proteomes" id="UP000032430">
    <property type="component" value="Chromosome I"/>
</dbReference>
<evidence type="ECO:0000256" key="9">
    <source>
        <dbReference type="ARBA" id="ARBA00023160"/>
    </source>
</evidence>
<dbReference type="PIRSF" id="PIRSF000447">
    <property type="entry name" value="KAS_II"/>
    <property type="match status" value="1"/>
</dbReference>
<comment type="function">
    <text evidence="11">Involved in the type II fatty acid elongation cycle. Catalyzes the elongation of a wide range of acyl-ACP by the addition of two carbons from malonyl-ACP to an acyl acceptor. Can efficiently catalyze the conversion of palmitoleoyl-ACP (cis-hexadec-9-enoyl-ACP) to cis-vaccenoyl-ACP (cis-octadec-11-enoyl-ACP), an essential step in the thermal regulation of fatty acid composition.</text>
</comment>
<dbReference type="Pfam" id="PF02801">
    <property type="entry name" value="Ketoacyl-synt_C"/>
    <property type="match status" value="1"/>
</dbReference>
<dbReference type="PROSITE" id="PS00098">
    <property type="entry name" value="THIOLASE_1"/>
    <property type="match status" value="1"/>
</dbReference>
<dbReference type="PANTHER" id="PTHR11712">
    <property type="entry name" value="POLYKETIDE SYNTHASE-RELATED"/>
    <property type="match status" value="1"/>
</dbReference>
<dbReference type="Gene3D" id="3.40.47.10">
    <property type="match status" value="1"/>
</dbReference>
<dbReference type="CDD" id="cd00834">
    <property type="entry name" value="KAS_I_II"/>
    <property type="match status" value="1"/>
</dbReference>
<dbReference type="InterPro" id="IPR020841">
    <property type="entry name" value="PKS_Beta-ketoAc_synthase_dom"/>
</dbReference>
<dbReference type="FunFam" id="3.40.47.10:FF:000018">
    <property type="entry name" value="3-oxoacyl-[acyl-carrier-protein] synthase 2"/>
    <property type="match status" value="1"/>
</dbReference>
<reference evidence="16" key="1">
    <citation type="submission" date="2014-09" db="EMBL/GenBank/DDBJ databases">
        <authorList>
            <person name="Gomez-Valero L."/>
        </authorList>
    </citation>
    <scope>NUCLEOTIDE SEQUENCE [LARGE SCALE GENOMIC DNA]</scope>
    <source>
        <strain evidence="16">ATCC700992</strain>
    </source>
</reference>
<proteinExistence type="inferred from homology"/>
<dbReference type="NCBIfam" id="TIGR03150">
    <property type="entry name" value="fabF"/>
    <property type="match status" value="1"/>
</dbReference>
<evidence type="ECO:0000256" key="12">
    <source>
        <dbReference type="PIRSR" id="PIRSR000447-1"/>
    </source>
</evidence>
<dbReference type="AlphaFoldDB" id="A0A098G3D9"/>
<evidence type="ECO:0000256" key="1">
    <source>
        <dbReference type="ARBA" id="ARBA00005194"/>
    </source>
</evidence>
<dbReference type="PROSITE" id="PS52004">
    <property type="entry name" value="KS3_2"/>
    <property type="match status" value="1"/>
</dbReference>
<evidence type="ECO:0000313" key="16">
    <source>
        <dbReference type="Proteomes" id="UP000032430"/>
    </source>
</evidence>
<dbReference type="KEGG" id="lfa:LFA_1573"/>
<keyword evidence="8" id="KW-0443">Lipid metabolism</keyword>
<dbReference type="NCBIfam" id="NF005589">
    <property type="entry name" value="PRK07314.1"/>
    <property type="match status" value="1"/>
</dbReference>
<keyword evidence="5 11" id="KW-0444">Lipid biosynthesis</keyword>
<feature type="active site" description="For beta-ketoacyl synthase activity" evidence="12">
    <location>
        <position position="164"/>
    </location>
</feature>
<evidence type="ECO:0000256" key="13">
    <source>
        <dbReference type="RuleBase" id="RU003694"/>
    </source>
</evidence>
<gene>
    <name evidence="15" type="primary">fabF</name>
    <name evidence="15" type="ORF">LFA_1573</name>
</gene>
<comment type="catalytic activity">
    <reaction evidence="11">
        <text>(9Z)-hexadecenoyl-[ACP] + malonyl-[ACP] + H(+) = 3-oxo-(11Z)-octadecenoyl-[ACP] + holo-[ACP] + CO2</text>
        <dbReference type="Rhea" id="RHEA:55040"/>
        <dbReference type="Rhea" id="RHEA-COMP:9623"/>
        <dbReference type="Rhea" id="RHEA-COMP:9685"/>
        <dbReference type="Rhea" id="RHEA-COMP:10800"/>
        <dbReference type="Rhea" id="RHEA-COMP:14074"/>
        <dbReference type="ChEBI" id="CHEBI:15378"/>
        <dbReference type="ChEBI" id="CHEBI:16526"/>
        <dbReference type="ChEBI" id="CHEBI:64479"/>
        <dbReference type="ChEBI" id="CHEBI:78449"/>
        <dbReference type="ChEBI" id="CHEBI:83989"/>
        <dbReference type="ChEBI" id="CHEBI:138538"/>
        <dbReference type="EC" id="2.3.1.179"/>
    </reaction>
</comment>
<dbReference type="InterPro" id="IPR016039">
    <property type="entry name" value="Thiolase-like"/>
</dbReference>
<keyword evidence="10 11" id="KW-0012">Acyltransferase</keyword>
<evidence type="ECO:0000256" key="10">
    <source>
        <dbReference type="ARBA" id="ARBA00023315"/>
    </source>
</evidence>
<evidence type="ECO:0000256" key="3">
    <source>
        <dbReference type="ARBA" id="ARBA00012356"/>
    </source>
</evidence>
<evidence type="ECO:0000256" key="5">
    <source>
        <dbReference type="ARBA" id="ARBA00022516"/>
    </source>
</evidence>
<protein>
    <recommendedName>
        <fullName evidence="4 11">3-oxoacyl-[acyl-carrier-protein] synthase 2</fullName>
        <ecNumber evidence="3 11">2.3.1.179</ecNumber>
    </recommendedName>
</protein>
<dbReference type="InterPro" id="IPR017568">
    <property type="entry name" value="3-oxoacyl-ACP_synth-2"/>
</dbReference>
<evidence type="ECO:0000256" key="7">
    <source>
        <dbReference type="ARBA" id="ARBA00022832"/>
    </source>
</evidence>
<dbReference type="UniPathway" id="UPA00094"/>
<dbReference type="STRING" id="1212491.LFA_1573"/>
<accession>A0A098G3D9</accession>
<dbReference type="HOGENOM" id="CLU_000022_69_2_6"/>
<evidence type="ECO:0000256" key="4">
    <source>
        <dbReference type="ARBA" id="ARBA00014657"/>
    </source>
</evidence>
<organism evidence="15 16">
    <name type="scientific">Legionella fallonii LLAP-10</name>
    <dbReference type="NCBI Taxonomy" id="1212491"/>
    <lineage>
        <taxon>Bacteria</taxon>
        <taxon>Pseudomonadati</taxon>
        <taxon>Pseudomonadota</taxon>
        <taxon>Gammaproteobacteria</taxon>
        <taxon>Legionellales</taxon>
        <taxon>Legionellaceae</taxon>
        <taxon>Legionella</taxon>
    </lineage>
</organism>
<evidence type="ECO:0000313" key="15">
    <source>
        <dbReference type="EMBL" id="CEG56983.1"/>
    </source>
</evidence>
<evidence type="ECO:0000256" key="6">
    <source>
        <dbReference type="ARBA" id="ARBA00022679"/>
    </source>
</evidence>
<name>A0A098G3D9_9GAMM</name>
<evidence type="ECO:0000256" key="2">
    <source>
        <dbReference type="ARBA" id="ARBA00008467"/>
    </source>
</evidence>
<keyword evidence="6 11" id="KW-0808">Transferase</keyword>